<feature type="compositionally biased region" description="Basic and acidic residues" evidence="1">
    <location>
        <begin position="230"/>
        <end position="239"/>
    </location>
</feature>
<protein>
    <recommendedName>
        <fullName evidence="2">60S ribosomal export protein NMD3 OB-fold domain-containing protein</fullName>
    </recommendedName>
</protein>
<feature type="region of interest" description="Disordered" evidence="1">
    <location>
        <begin position="129"/>
        <end position="157"/>
    </location>
</feature>
<evidence type="ECO:0000259" key="2">
    <source>
        <dbReference type="Pfam" id="PF21192"/>
    </source>
</evidence>
<dbReference type="InterPro" id="IPR048898">
    <property type="entry name" value="OB_NMD3"/>
</dbReference>
<dbReference type="EMBL" id="HBII01004381">
    <property type="protein sequence ID" value="CAE0343100.1"/>
    <property type="molecule type" value="Transcribed_RNA"/>
</dbReference>
<dbReference type="GO" id="GO:0005634">
    <property type="term" value="C:nucleus"/>
    <property type="evidence" value="ECO:0007669"/>
    <property type="project" value="TreeGrafter"/>
</dbReference>
<feature type="domain" description="60S ribosomal export protein NMD3 OB-fold" evidence="2">
    <location>
        <begin position="6"/>
        <end position="101"/>
    </location>
</feature>
<dbReference type="Pfam" id="PF21192">
    <property type="entry name" value="OB_NMD3"/>
    <property type="match status" value="1"/>
</dbReference>
<organism evidence="3">
    <name type="scientific">Euplotes harpa</name>
    <dbReference type="NCBI Taxonomy" id="151035"/>
    <lineage>
        <taxon>Eukaryota</taxon>
        <taxon>Sar</taxon>
        <taxon>Alveolata</taxon>
        <taxon>Ciliophora</taxon>
        <taxon>Intramacronucleata</taxon>
        <taxon>Spirotrichea</taxon>
        <taxon>Hypotrichia</taxon>
        <taxon>Euplotida</taxon>
        <taxon>Euplotidae</taxon>
        <taxon>Euplotes</taxon>
    </lineage>
</organism>
<evidence type="ECO:0000256" key="1">
    <source>
        <dbReference type="SAM" id="MobiDB-lite"/>
    </source>
</evidence>
<dbReference type="PANTHER" id="PTHR12746">
    <property type="entry name" value="NONSENSE-MEDIATED MRNA DECAY PROTEIN 3"/>
    <property type="match status" value="1"/>
</dbReference>
<feature type="compositionally biased region" description="Basic residues" evidence="1">
    <location>
        <begin position="138"/>
        <end position="150"/>
    </location>
</feature>
<dbReference type="GO" id="GO:0000055">
    <property type="term" value="P:ribosomal large subunit export from nucleus"/>
    <property type="evidence" value="ECO:0007669"/>
    <property type="project" value="TreeGrafter"/>
</dbReference>
<sequence>MSRNQLTEFIVIDIDTPEFDPNESRATKRERFRCVQVELKRVSDIGKNETTYLVYSHLGETLNHNDSVLCYDLCNANLCEEVSDGLANMKRDAPDVVVVKKHYPRMRRKNRKRYWKLERMPLKNEMDIDGEEEEKATGKKHKKSKSKKHAKTDMKNEQEYEEFLRDLEEDPELRANINIYKNEKVMNELEAKMSNMDLKEKTQAIKDMTKEMNKKKILQAKRKTAKGKQLKQEKEEAEKKTKLLIQATVDENESDLEEDFPAVQLNELMDNLKLEE</sequence>
<feature type="region of interest" description="Disordered" evidence="1">
    <location>
        <begin position="218"/>
        <end position="239"/>
    </location>
</feature>
<reference evidence="3" key="1">
    <citation type="submission" date="2021-01" db="EMBL/GenBank/DDBJ databases">
        <authorList>
            <person name="Corre E."/>
            <person name="Pelletier E."/>
            <person name="Niang G."/>
            <person name="Scheremetjew M."/>
            <person name="Finn R."/>
            <person name="Kale V."/>
            <person name="Holt S."/>
            <person name="Cochrane G."/>
            <person name="Meng A."/>
            <person name="Brown T."/>
            <person name="Cohen L."/>
        </authorList>
    </citation>
    <scope>NUCLEOTIDE SEQUENCE</scope>
    <source>
        <strain evidence="3">FSP1.4</strain>
    </source>
</reference>
<dbReference type="PANTHER" id="PTHR12746:SF2">
    <property type="entry name" value="60S RIBOSOMAL EXPORT PROTEIN NMD3"/>
    <property type="match status" value="1"/>
</dbReference>
<dbReference type="InterPro" id="IPR039768">
    <property type="entry name" value="Nmd3"/>
</dbReference>
<dbReference type="GO" id="GO:0005737">
    <property type="term" value="C:cytoplasm"/>
    <property type="evidence" value="ECO:0007669"/>
    <property type="project" value="TreeGrafter"/>
</dbReference>
<name>A0A7S3J1B8_9SPIT</name>
<gene>
    <name evidence="3" type="ORF">EHAR0213_LOCUS2007</name>
</gene>
<evidence type="ECO:0000313" key="3">
    <source>
        <dbReference type="EMBL" id="CAE0343100.1"/>
    </source>
</evidence>
<dbReference type="AlphaFoldDB" id="A0A7S3J1B8"/>
<dbReference type="GO" id="GO:0043023">
    <property type="term" value="F:ribosomal large subunit binding"/>
    <property type="evidence" value="ECO:0007669"/>
    <property type="project" value="InterPro"/>
</dbReference>
<accession>A0A7S3J1B8</accession>
<proteinExistence type="predicted"/>
<feature type="compositionally biased region" description="Basic residues" evidence="1">
    <location>
        <begin position="218"/>
        <end position="229"/>
    </location>
</feature>